<dbReference type="Proteomes" id="UP001232163">
    <property type="component" value="Unassembled WGS sequence"/>
</dbReference>
<feature type="region of interest" description="Disordered" evidence="1">
    <location>
        <begin position="325"/>
        <end position="353"/>
    </location>
</feature>
<protein>
    <recommendedName>
        <fullName evidence="5">PH domain-containing protein</fullName>
    </recommendedName>
</protein>
<feature type="transmembrane region" description="Helical" evidence="2">
    <location>
        <begin position="88"/>
        <end position="108"/>
    </location>
</feature>
<proteinExistence type="predicted"/>
<evidence type="ECO:0000256" key="2">
    <source>
        <dbReference type="SAM" id="Phobius"/>
    </source>
</evidence>
<keyword evidence="4" id="KW-1185">Reference proteome</keyword>
<accession>A0ABT9MG56</accession>
<keyword evidence="2" id="KW-1133">Transmembrane helix</keyword>
<feature type="transmembrane region" description="Helical" evidence="2">
    <location>
        <begin position="171"/>
        <end position="193"/>
    </location>
</feature>
<dbReference type="RefSeq" id="WP_307467701.1">
    <property type="nucleotide sequence ID" value="NZ_JAURUR010000012.1"/>
</dbReference>
<organism evidence="3 4">
    <name type="scientific">Deinococcus enclensis</name>
    <dbReference type="NCBI Taxonomy" id="1049582"/>
    <lineage>
        <taxon>Bacteria</taxon>
        <taxon>Thermotogati</taxon>
        <taxon>Deinococcota</taxon>
        <taxon>Deinococci</taxon>
        <taxon>Deinococcales</taxon>
        <taxon>Deinococcaceae</taxon>
        <taxon>Deinococcus</taxon>
    </lineage>
</organism>
<evidence type="ECO:0000256" key="1">
    <source>
        <dbReference type="SAM" id="MobiDB-lite"/>
    </source>
</evidence>
<feature type="transmembrane region" description="Helical" evidence="2">
    <location>
        <begin position="12"/>
        <end position="31"/>
    </location>
</feature>
<sequence>MNVQAPSRLPTWAGLGLGLSVLIPAGLTLLARTGHLADGAVLALSTAAAFTVTIAFHRTGPRPVGPWLVSSYLKAAGLLTLLHPGHTLPLLNASATVVLGAFILTGLVRPLPQNYRALSDLERCYAFFGRFTTNPRVLNLALYDLFLFWQVVRPSPVPPATHRAEPPSGGALTLVAVYFGVPLETLLQHVLVAQVSEPLAWGLTACAAYFLLWYAAYMAALRCRGTFIRRGRLYGCVGAHWTFSTDLTNVRSAGPHDPERHAGALDLTLKAAPNLTLEFQDPVQVLGVFGMTKVATAVTLSAATPGDLVRELRAAQALPALEGQVTDQASDGCPQAPRDQGPAHPHAITEVRA</sequence>
<reference evidence="3 4" key="1">
    <citation type="submission" date="2023-07" db="EMBL/GenBank/DDBJ databases">
        <title>Genomic Encyclopedia of Type Strains, Phase IV (KMG-IV): sequencing the most valuable type-strain genomes for metagenomic binning, comparative biology and taxonomic classification.</title>
        <authorList>
            <person name="Goeker M."/>
        </authorList>
    </citation>
    <scope>NUCLEOTIDE SEQUENCE [LARGE SCALE GENOMIC DNA]</scope>
    <source>
        <strain evidence="3 4">NIO-1023</strain>
    </source>
</reference>
<feature type="transmembrane region" description="Helical" evidence="2">
    <location>
        <begin position="199"/>
        <end position="220"/>
    </location>
</feature>
<keyword evidence="2" id="KW-0472">Membrane</keyword>
<feature type="transmembrane region" description="Helical" evidence="2">
    <location>
        <begin position="37"/>
        <end position="57"/>
    </location>
</feature>
<evidence type="ECO:0008006" key="5">
    <source>
        <dbReference type="Google" id="ProtNLM"/>
    </source>
</evidence>
<comment type="caution">
    <text evidence="3">The sequence shown here is derived from an EMBL/GenBank/DDBJ whole genome shotgun (WGS) entry which is preliminary data.</text>
</comment>
<dbReference type="EMBL" id="JAURUR010000012">
    <property type="protein sequence ID" value="MDP9765535.1"/>
    <property type="molecule type" value="Genomic_DNA"/>
</dbReference>
<evidence type="ECO:0000313" key="4">
    <source>
        <dbReference type="Proteomes" id="UP001232163"/>
    </source>
</evidence>
<keyword evidence="2" id="KW-0812">Transmembrane</keyword>
<gene>
    <name evidence="3" type="ORF">QO006_002986</name>
</gene>
<evidence type="ECO:0000313" key="3">
    <source>
        <dbReference type="EMBL" id="MDP9765535.1"/>
    </source>
</evidence>
<name>A0ABT9MG56_9DEIO</name>